<evidence type="ECO:0000256" key="1">
    <source>
        <dbReference type="SAM" id="MobiDB-lite"/>
    </source>
</evidence>
<accession>A0A1C6IFZ4</accession>
<evidence type="ECO:0000313" key="2">
    <source>
        <dbReference type="EMBL" id="SCJ68771.1"/>
    </source>
</evidence>
<feature type="compositionally biased region" description="Basic and acidic residues" evidence="1">
    <location>
        <begin position="135"/>
        <end position="146"/>
    </location>
</feature>
<protein>
    <submittedName>
        <fullName evidence="2">Uncharacterized protein</fullName>
    </submittedName>
</protein>
<dbReference type="EMBL" id="FMHG01000001">
    <property type="protein sequence ID" value="SCJ68771.1"/>
    <property type="molecule type" value="Genomic_DNA"/>
</dbReference>
<reference evidence="2" key="1">
    <citation type="submission" date="2015-09" db="EMBL/GenBank/DDBJ databases">
        <authorList>
            <consortium name="Pathogen Informatics"/>
        </authorList>
    </citation>
    <scope>NUCLEOTIDE SEQUENCE</scope>
    <source>
        <strain evidence="2">2789STDY5834896</strain>
    </source>
</reference>
<dbReference type="InterPro" id="IPR028113">
    <property type="entry name" value="DUF4624"/>
</dbReference>
<dbReference type="AlphaFoldDB" id="A0A1C6IFZ4"/>
<name>A0A1C6IFZ4_9FIRM</name>
<gene>
    <name evidence="2" type="ORF">SAMEA3545359_01433</name>
</gene>
<dbReference type="Pfam" id="PF15417">
    <property type="entry name" value="DUF4624"/>
    <property type="match status" value="1"/>
</dbReference>
<dbReference type="PROSITE" id="PS51257">
    <property type="entry name" value="PROKAR_LIPOPROTEIN"/>
    <property type="match status" value="1"/>
</dbReference>
<proteinExistence type="predicted"/>
<sequence>MKERRFVAGVLLVLLAAILLTACGGDTVIELELTKDYSDTEPMVNEKLFYLPGEIEELPLKVAFEMSGESCLVEIADNESGRVLWHESWRGEVERETRDVALRGLEREREYVVRITGTGVDRAAVALTAHGGRIKERERPRRETRTRAAAQVRGGPAPRQGMKKHGGRPQSSPVFFILYAAGGRQRPQTAAHCSRYSYFFKDAAIWRTTSSKAPPKSSIEAPNIRLSGASKFSTFMPFMSRKPPGSPLLGMRSIMGRTSSI</sequence>
<feature type="region of interest" description="Disordered" evidence="1">
    <location>
        <begin position="135"/>
        <end position="168"/>
    </location>
</feature>
<organism evidence="2">
    <name type="scientific">uncultured Anaerotruncus sp</name>
    <dbReference type="NCBI Taxonomy" id="905011"/>
    <lineage>
        <taxon>Bacteria</taxon>
        <taxon>Bacillati</taxon>
        <taxon>Bacillota</taxon>
        <taxon>Clostridia</taxon>
        <taxon>Eubacteriales</taxon>
        <taxon>Oscillospiraceae</taxon>
        <taxon>Anaerotruncus</taxon>
        <taxon>environmental samples</taxon>
    </lineage>
</organism>